<dbReference type="Proteomes" id="UP000799118">
    <property type="component" value="Unassembled WGS sequence"/>
</dbReference>
<dbReference type="EMBL" id="ML769557">
    <property type="protein sequence ID" value="KAE9394132.1"/>
    <property type="molecule type" value="Genomic_DNA"/>
</dbReference>
<dbReference type="AlphaFoldDB" id="A0A6A4H7G8"/>
<evidence type="ECO:0000313" key="3">
    <source>
        <dbReference type="EMBL" id="KAE9394132.1"/>
    </source>
</evidence>
<protein>
    <submittedName>
        <fullName evidence="3">Uncharacterized protein</fullName>
    </submittedName>
</protein>
<organism evidence="3 4">
    <name type="scientific">Gymnopus androsaceus JB14</name>
    <dbReference type="NCBI Taxonomy" id="1447944"/>
    <lineage>
        <taxon>Eukaryota</taxon>
        <taxon>Fungi</taxon>
        <taxon>Dikarya</taxon>
        <taxon>Basidiomycota</taxon>
        <taxon>Agaricomycotina</taxon>
        <taxon>Agaricomycetes</taxon>
        <taxon>Agaricomycetidae</taxon>
        <taxon>Agaricales</taxon>
        <taxon>Marasmiineae</taxon>
        <taxon>Omphalotaceae</taxon>
        <taxon>Gymnopus</taxon>
    </lineage>
</organism>
<gene>
    <name evidence="3" type="ORF">BT96DRAFT_943438</name>
</gene>
<evidence type="ECO:0000256" key="2">
    <source>
        <dbReference type="SAM" id="SignalP"/>
    </source>
</evidence>
<feature type="region of interest" description="Disordered" evidence="1">
    <location>
        <begin position="70"/>
        <end position="107"/>
    </location>
</feature>
<keyword evidence="2" id="KW-0732">Signal</keyword>
<feature type="compositionally biased region" description="Acidic residues" evidence="1">
    <location>
        <begin position="82"/>
        <end position="95"/>
    </location>
</feature>
<proteinExistence type="predicted"/>
<name>A0A6A4H7G8_9AGAR</name>
<reference evidence="3" key="1">
    <citation type="journal article" date="2019" name="Environ. Microbiol.">
        <title>Fungal ecological strategies reflected in gene transcription - a case study of two litter decomposers.</title>
        <authorList>
            <person name="Barbi F."/>
            <person name="Kohler A."/>
            <person name="Barry K."/>
            <person name="Baskaran P."/>
            <person name="Daum C."/>
            <person name="Fauchery L."/>
            <person name="Ihrmark K."/>
            <person name="Kuo A."/>
            <person name="LaButti K."/>
            <person name="Lipzen A."/>
            <person name="Morin E."/>
            <person name="Grigoriev I.V."/>
            <person name="Henrissat B."/>
            <person name="Lindahl B."/>
            <person name="Martin F."/>
        </authorList>
    </citation>
    <scope>NUCLEOTIDE SEQUENCE</scope>
    <source>
        <strain evidence="3">JB14</strain>
    </source>
</reference>
<evidence type="ECO:0000313" key="4">
    <source>
        <dbReference type="Proteomes" id="UP000799118"/>
    </source>
</evidence>
<feature type="chain" id="PRO_5025428387" evidence="2">
    <location>
        <begin position="18"/>
        <end position="118"/>
    </location>
</feature>
<feature type="signal peptide" evidence="2">
    <location>
        <begin position="1"/>
        <end position="17"/>
    </location>
</feature>
<sequence length="118" mass="13426">MQMLLLLQILTCPCTLLKKGSNKHDRLLRSGVETVLAACVREYRATYFGNDSPFTTISLGPISVERLKWKTAESGSESAKDDNEDNDEDSSEEDWPDHSNLKRKPAHQKALVEHLLRW</sequence>
<evidence type="ECO:0000256" key="1">
    <source>
        <dbReference type="SAM" id="MobiDB-lite"/>
    </source>
</evidence>
<accession>A0A6A4H7G8</accession>
<keyword evidence="4" id="KW-1185">Reference proteome</keyword>